<keyword evidence="3" id="KW-1185">Reference proteome</keyword>
<organism evidence="2 3">
    <name type="scientific">Nitrospira moscoviensis</name>
    <dbReference type="NCBI Taxonomy" id="42253"/>
    <lineage>
        <taxon>Bacteria</taxon>
        <taxon>Pseudomonadati</taxon>
        <taxon>Nitrospirota</taxon>
        <taxon>Nitrospiria</taxon>
        <taxon>Nitrospirales</taxon>
        <taxon>Nitrospiraceae</taxon>
        <taxon>Nitrospira</taxon>
    </lineage>
</organism>
<dbReference type="STRING" id="42253.NITMOv2_2720"/>
<keyword evidence="1" id="KW-1133">Transmembrane helix</keyword>
<reference evidence="2 3" key="1">
    <citation type="journal article" date="2015" name="Proc. Natl. Acad. Sci. U.S.A.">
        <title>Expanded metabolic versatility of ubiquitous nitrite-oxidizing bacteria from the genus Nitrospira.</title>
        <authorList>
            <person name="Koch H."/>
            <person name="Lucker S."/>
            <person name="Albertsen M."/>
            <person name="Kitzinger K."/>
            <person name="Herbold C."/>
            <person name="Spieck E."/>
            <person name="Nielsen P.H."/>
            <person name="Wagner M."/>
            <person name="Daims H."/>
        </authorList>
    </citation>
    <scope>NUCLEOTIDE SEQUENCE [LARGE SCALE GENOMIC DNA]</scope>
    <source>
        <strain evidence="2 3">NSP M-1</strain>
    </source>
</reference>
<dbReference type="EMBL" id="CP011801">
    <property type="protein sequence ID" value="ALA59131.1"/>
    <property type="molecule type" value="Genomic_DNA"/>
</dbReference>
<name>A0A0K2GDV1_NITMO</name>
<dbReference type="RefSeq" id="WP_053380205.1">
    <property type="nucleotide sequence ID" value="NZ_CP011801.1"/>
</dbReference>
<gene>
    <name evidence="2" type="ORF">NITMOv2_2720</name>
</gene>
<feature type="transmembrane region" description="Helical" evidence="1">
    <location>
        <begin position="32"/>
        <end position="54"/>
    </location>
</feature>
<sequence>MNKIYLLDALFLLIAGVAAIFAFGVTTSRFTGTFKIIFVLFFALFVFTLLLGYLPQTREIYQTEEAKTGAE</sequence>
<dbReference type="KEGG" id="nmv:NITMOv2_2720"/>
<keyword evidence="1" id="KW-0812">Transmembrane</keyword>
<evidence type="ECO:0000313" key="2">
    <source>
        <dbReference type="EMBL" id="ALA59131.1"/>
    </source>
</evidence>
<dbReference type="PATRIC" id="fig|42253.5.peg.2689"/>
<evidence type="ECO:0000256" key="1">
    <source>
        <dbReference type="SAM" id="Phobius"/>
    </source>
</evidence>
<protein>
    <submittedName>
        <fullName evidence="2">Uncharacterized protein</fullName>
    </submittedName>
</protein>
<accession>A0A0K2GDV1</accession>
<dbReference type="Proteomes" id="UP000069205">
    <property type="component" value="Chromosome"/>
</dbReference>
<evidence type="ECO:0000313" key="3">
    <source>
        <dbReference type="Proteomes" id="UP000069205"/>
    </source>
</evidence>
<keyword evidence="1" id="KW-0472">Membrane</keyword>
<proteinExistence type="predicted"/>
<dbReference type="AlphaFoldDB" id="A0A0K2GDV1"/>